<dbReference type="SUPFAM" id="SSF88723">
    <property type="entry name" value="PIN domain-like"/>
    <property type="match status" value="1"/>
</dbReference>
<proteinExistence type="predicted"/>
<dbReference type="RefSeq" id="WP_379054856.1">
    <property type="nucleotide sequence ID" value="NZ_JBHTKB010000001.1"/>
</dbReference>
<keyword evidence="3" id="KW-1185">Reference proteome</keyword>
<dbReference type="Gene3D" id="3.40.50.1010">
    <property type="entry name" value="5'-nuclease"/>
    <property type="match status" value="1"/>
</dbReference>
<dbReference type="InterPro" id="IPR029060">
    <property type="entry name" value="PIN-like_dom_sf"/>
</dbReference>
<evidence type="ECO:0000313" key="3">
    <source>
        <dbReference type="Proteomes" id="UP001597128"/>
    </source>
</evidence>
<reference evidence="3" key="1">
    <citation type="journal article" date="2019" name="Int. J. Syst. Evol. Microbiol.">
        <title>The Global Catalogue of Microorganisms (GCM) 10K type strain sequencing project: providing services to taxonomists for standard genome sequencing and annotation.</title>
        <authorList>
            <consortium name="The Broad Institute Genomics Platform"/>
            <consortium name="The Broad Institute Genome Sequencing Center for Infectious Disease"/>
            <person name="Wu L."/>
            <person name="Ma J."/>
        </authorList>
    </citation>
    <scope>NUCLEOTIDE SEQUENCE [LARGE SCALE GENOMIC DNA]</scope>
    <source>
        <strain evidence="3">CCUG 58412</strain>
    </source>
</reference>
<name>A0ABW3F2Y3_9PROT</name>
<sequence>MKILFDTNVILDVLLDRQPFSDDATSLMSAVEIGILQGYICATTLTTIHYIASKTIGEKAARQALSHLLKLFEVAPVTRVVLSKALDSSFTDFEDAVLNQSALHVGALGIVTRNLKDFQGTTLAVYSPQALLASISSIK</sequence>
<dbReference type="Proteomes" id="UP001597128">
    <property type="component" value="Unassembled WGS sequence"/>
</dbReference>
<dbReference type="InterPro" id="IPR002716">
    <property type="entry name" value="PIN_dom"/>
</dbReference>
<gene>
    <name evidence="2" type="ORF">ACFQ1Z_01290</name>
</gene>
<evidence type="ECO:0000313" key="2">
    <source>
        <dbReference type="EMBL" id="MFD0912169.1"/>
    </source>
</evidence>
<feature type="domain" description="PIN" evidence="1">
    <location>
        <begin position="2"/>
        <end position="115"/>
    </location>
</feature>
<evidence type="ECO:0000259" key="1">
    <source>
        <dbReference type="Pfam" id="PF13470"/>
    </source>
</evidence>
<accession>A0ABW3F2Y3</accession>
<dbReference type="EMBL" id="JBHTKB010000001">
    <property type="protein sequence ID" value="MFD0912169.1"/>
    <property type="molecule type" value="Genomic_DNA"/>
</dbReference>
<organism evidence="2 3">
    <name type="scientific">Methylophilus luteus</name>
    <dbReference type="NCBI Taxonomy" id="640108"/>
    <lineage>
        <taxon>Bacteria</taxon>
        <taxon>Pseudomonadati</taxon>
        <taxon>Pseudomonadota</taxon>
        <taxon>Betaproteobacteria</taxon>
        <taxon>Nitrosomonadales</taxon>
        <taxon>Methylophilaceae</taxon>
        <taxon>Methylophilus</taxon>
    </lineage>
</organism>
<dbReference type="Pfam" id="PF13470">
    <property type="entry name" value="PIN_3"/>
    <property type="match status" value="1"/>
</dbReference>
<protein>
    <submittedName>
        <fullName evidence="2">PIN domain-containing protein</fullName>
    </submittedName>
</protein>
<comment type="caution">
    <text evidence="2">The sequence shown here is derived from an EMBL/GenBank/DDBJ whole genome shotgun (WGS) entry which is preliminary data.</text>
</comment>